<protein>
    <submittedName>
        <fullName evidence="1">Uncharacterized protein</fullName>
    </submittedName>
</protein>
<comment type="caution">
    <text evidence="1">The sequence shown here is derived from an EMBL/GenBank/DDBJ whole genome shotgun (WGS) entry which is preliminary data.</text>
</comment>
<dbReference type="EMBL" id="BARS01038169">
    <property type="protein sequence ID" value="GAG19539.1"/>
    <property type="molecule type" value="Genomic_DNA"/>
</dbReference>
<dbReference type="AlphaFoldDB" id="X0VMG4"/>
<sequence length="87" mass="10029">SISKGELALEAENAIIAELCEQRMYDAFQASVLTFATFKDDEYKIKYFKSVEEFEALISDFKEQLFTAYNSINISTENLKKLPEVMQ</sequence>
<feature type="non-terminal residue" evidence="1">
    <location>
        <position position="1"/>
    </location>
</feature>
<reference evidence="1" key="1">
    <citation type="journal article" date="2014" name="Front. Microbiol.">
        <title>High frequency of phylogenetically diverse reductive dehalogenase-homologous genes in deep subseafloor sedimentary metagenomes.</title>
        <authorList>
            <person name="Kawai M."/>
            <person name="Futagami T."/>
            <person name="Toyoda A."/>
            <person name="Takaki Y."/>
            <person name="Nishi S."/>
            <person name="Hori S."/>
            <person name="Arai W."/>
            <person name="Tsubouchi T."/>
            <person name="Morono Y."/>
            <person name="Uchiyama I."/>
            <person name="Ito T."/>
            <person name="Fujiyama A."/>
            <person name="Inagaki F."/>
            <person name="Takami H."/>
        </authorList>
    </citation>
    <scope>NUCLEOTIDE SEQUENCE</scope>
    <source>
        <strain evidence="1">Expedition CK06-06</strain>
    </source>
</reference>
<accession>X0VMG4</accession>
<organism evidence="1">
    <name type="scientific">marine sediment metagenome</name>
    <dbReference type="NCBI Taxonomy" id="412755"/>
    <lineage>
        <taxon>unclassified sequences</taxon>
        <taxon>metagenomes</taxon>
        <taxon>ecological metagenomes</taxon>
    </lineage>
</organism>
<name>X0VMG4_9ZZZZ</name>
<evidence type="ECO:0000313" key="1">
    <source>
        <dbReference type="EMBL" id="GAG19539.1"/>
    </source>
</evidence>
<proteinExistence type="predicted"/>
<gene>
    <name evidence="1" type="ORF">S01H1_58427</name>
</gene>